<dbReference type="AlphaFoldDB" id="A0A0C9W0D8"/>
<evidence type="ECO:0000256" key="2">
    <source>
        <dbReference type="SAM" id="MobiDB-lite"/>
    </source>
</evidence>
<reference evidence="3 4" key="1">
    <citation type="submission" date="2014-04" db="EMBL/GenBank/DDBJ databases">
        <title>Evolutionary Origins and Diversification of the Mycorrhizal Mutualists.</title>
        <authorList>
            <consortium name="DOE Joint Genome Institute"/>
            <consortium name="Mycorrhizal Genomics Consortium"/>
            <person name="Kohler A."/>
            <person name="Kuo A."/>
            <person name="Nagy L.G."/>
            <person name="Floudas D."/>
            <person name="Copeland A."/>
            <person name="Barry K.W."/>
            <person name="Cichocki N."/>
            <person name="Veneault-Fourrey C."/>
            <person name="LaButti K."/>
            <person name="Lindquist E.A."/>
            <person name="Lipzen A."/>
            <person name="Lundell T."/>
            <person name="Morin E."/>
            <person name="Murat C."/>
            <person name="Riley R."/>
            <person name="Ohm R."/>
            <person name="Sun H."/>
            <person name="Tunlid A."/>
            <person name="Henrissat B."/>
            <person name="Grigoriev I.V."/>
            <person name="Hibbett D.S."/>
            <person name="Martin F."/>
        </authorList>
    </citation>
    <scope>NUCLEOTIDE SEQUENCE [LARGE SCALE GENOMIC DNA]</scope>
    <source>
        <strain evidence="3 4">MD-312</strain>
    </source>
</reference>
<dbReference type="HOGENOM" id="CLU_602775_0_0_1"/>
<dbReference type="Gene3D" id="1.20.5.340">
    <property type="match status" value="1"/>
</dbReference>
<dbReference type="EMBL" id="KN839847">
    <property type="protein sequence ID" value="KIJ64185.1"/>
    <property type="molecule type" value="Genomic_DNA"/>
</dbReference>
<name>A0A0C9W0D8_9AGAM</name>
<protein>
    <submittedName>
        <fullName evidence="3">Unplaced genomic scaffold scaffold_13, whole genome shotgun sequence</fullName>
    </submittedName>
</protein>
<keyword evidence="1" id="KW-0175">Coiled coil</keyword>
<keyword evidence="4" id="KW-1185">Reference proteome</keyword>
<sequence length="454" mass="51427">MSKQVTYCFVEESFSGTLTVRPGDTLASVRKRVLGATRSKVVDSWGDKEDKGETYVHNNPESVLIVSDQHGFSTSRDNKKTVSEMCKDTLIALVPSQSKDRQLPVHLAVQIPYNQHSPLLEKMKHHKNGNESTTRNSTAQDEVEDPSQKFFEMMDKMQKEMDAMKNVHAQSQRNSDAAIKQLEEDRTVDRKRIQVLEESIREKEGTVDKGRTQMLEATIKELEKELTINMVRVEDMEKEITVHKSRIQTLEGSVRAVEKGLTVDKASINTLKEQVNSHRVHPNKLDDTNAQPGSKWEKMDDELQEFRDVQNDIARWIYTKDVTALDRIKARQLLRAAQEMLAVAIGVSEPRYGAWRAWRDALGPSQVLSERVAKAHQLLCATPVQLNEKTRKFVSSEDGMRLVSEYHDHSPIRAMGNSATHPSPVSIKSFNDTVKRHEKVAGLDALMLFACVGL</sequence>
<evidence type="ECO:0000313" key="3">
    <source>
        <dbReference type="EMBL" id="KIJ64185.1"/>
    </source>
</evidence>
<proteinExistence type="predicted"/>
<dbReference type="Proteomes" id="UP000053820">
    <property type="component" value="Unassembled WGS sequence"/>
</dbReference>
<feature type="coiled-coil region" evidence="1">
    <location>
        <begin position="154"/>
        <end position="253"/>
    </location>
</feature>
<accession>A0A0C9W0D8</accession>
<dbReference type="OrthoDB" id="2656987at2759"/>
<evidence type="ECO:0000313" key="4">
    <source>
        <dbReference type="Proteomes" id="UP000053820"/>
    </source>
</evidence>
<feature type="region of interest" description="Disordered" evidence="2">
    <location>
        <begin position="275"/>
        <end position="295"/>
    </location>
</feature>
<evidence type="ECO:0000256" key="1">
    <source>
        <dbReference type="SAM" id="Coils"/>
    </source>
</evidence>
<organism evidence="3 4">
    <name type="scientific">Hydnomerulius pinastri MD-312</name>
    <dbReference type="NCBI Taxonomy" id="994086"/>
    <lineage>
        <taxon>Eukaryota</taxon>
        <taxon>Fungi</taxon>
        <taxon>Dikarya</taxon>
        <taxon>Basidiomycota</taxon>
        <taxon>Agaricomycotina</taxon>
        <taxon>Agaricomycetes</taxon>
        <taxon>Agaricomycetidae</taxon>
        <taxon>Boletales</taxon>
        <taxon>Boletales incertae sedis</taxon>
        <taxon>Leucogyrophana</taxon>
    </lineage>
</organism>
<gene>
    <name evidence="3" type="ORF">HYDPIDRAFT_112128</name>
</gene>